<dbReference type="Pfam" id="PF19327">
    <property type="entry name" value="Ap4A_phos_N"/>
    <property type="match status" value="1"/>
</dbReference>
<dbReference type="STRING" id="231916.A0A409YS59"/>
<dbReference type="InterPro" id="IPR045759">
    <property type="entry name" value="Ap4A_phos1/2_N"/>
</dbReference>
<dbReference type="OrthoDB" id="10267950at2759"/>
<feature type="compositionally biased region" description="Low complexity" evidence="1">
    <location>
        <begin position="480"/>
        <end position="492"/>
    </location>
</feature>
<dbReference type="Pfam" id="PF09830">
    <property type="entry name" value="ATP_transf"/>
    <property type="match status" value="1"/>
</dbReference>
<protein>
    <submittedName>
        <fullName evidence="5">Uncharacterized protein</fullName>
    </submittedName>
</protein>
<evidence type="ECO:0000313" key="5">
    <source>
        <dbReference type="EMBL" id="PPR05832.1"/>
    </source>
</evidence>
<dbReference type="InterPro" id="IPR009163">
    <property type="entry name" value="Ap4A_phos1/2"/>
</dbReference>
<name>A0A409YS59_9AGAR</name>
<gene>
    <name evidence="5" type="ORF">CVT26_010112</name>
</gene>
<keyword evidence="2" id="KW-0812">Transmembrane</keyword>
<sequence>MEHIIDIVSSIPSRFGNALKTGDLFFFPSTIEKHVEQEIQYEIRLCPALQHKPVLPTPHFSDDLIDTELTHESPNGKKFDPFQPPYNKNLHVGDLRDEISGEEFAILLNKYSVVPLHFLLVTKEFKSQASPLMPPELVQTYTLLLSARKIGKKLFAFYNCGDNSGASQPHKHIQFIPVEDDGPPIERLARQARLEFPDRPFSLEKLSYASHSYRFPTNLEAYPREGLEELLANAFLQLLDLAISTIRHEPDYPAGTPSYNVIMTLEHLHIIPRRLENYVLEDTGDKLNINALGFAGMLLVKSSEELAAVKREGVAKILRGVGLASSLSSSSSPLRMALQGSPPIVLTHWTASKVVARGLGPPPSVLASEKALLGGKKAKTPIIAGSICGGLVFIAWLIGFGIYFRKRYNRKQRNRAIAAGNAAPREKDLELAKEKIVIPPDPAILLGQRKPGDIAFPERENAKGHHHLPWSHHDVAPVTSEDSSQLPASSSSLRGPPTSLSKESPPKKSALETKESSIEDEMDVPATL</sequence>
<feature type="domain" description="ATP adenylyltransferase C-terminal" evidence="3">
    <location>
        <begin position="205"/>
        <end position="323"/>
    </location>
</feature>
<feature type="compositionally biased region" description="Acidic residues" evidence="1">
    <location>
        <begin position="518"/>
        <end position="528"/>
    </location>
</feature>
<dbReference type="GO" id="GO:0005524">
    <property type="term" value="F:ATP binding"/>
    <property type="evidence" value="ECO:0007669"/>
    <property type="project" value="InterPro"/>
</dbReference>
<keyword evidence="6" id="KW-1185">Reference proteome</keyword>
<evidence type="ECO:0000259" key="3">
    <source>
        <dbReference type="Pfam" id="PF09830"/>
    </source>
</evidence>
<dbReference type="CDD" id="cd12087">
    <property type="entry name" value="TM_EGFR-like"/>
    <property type="match status" value="1"/>
</dbReference>
<dbReference type="GO" id="GO:0009117">
    <property type="term" value="P:nucleotide metabolic process"/>
    <property type="evidence" value="ECO:0007669"/>
    <property type="project" value="InterPro"/>
</dbReference>
<dbReference type="InterPro" id="IPR043171">
    <property type="entry name" value="Ap4A_phos1/2-like"/>
</dbReference>
<organism evidence="5 6">
    <name type="scientific">Gymnopilus dilepis</name>
    <dbReference type="NCBI Taxonomy" id="231916"/>
    <lineage>
        <taxon>Eukaryota</taxon>
        <taxon>Fungi</taxon>
        <taxon>Dikarya</taxon>
        <taxon>Basidiomycota</taxon>
        <taxon>Agaricomycotina</taxon>
        <taxon>Agaricomycetes</taxon>
        <taxon>Agaricomycetidae</taxon>
        <taxon>Agaricales</taxon>
        <taxon>Agaricineae</taxon>
        <taxon>Hymenogastraceae</taxon>
        <taxon>Gymnopilus</taxon>
    </lineage>
</organism>
<evidence type="ECO:0000256" key="2">
    <source>
        <dbReference type="SAM" id="Phobius"/>
    </source>
</evidence>
<feature type="region of interest" description="Disordered" evidence="1">
    <location>
        <begin position="462"/>
        <end position="528"/>
    </location>
</feature>
<dbReference type="Proteomes" id="UP000284706">
    <property type="component" value="Unassembled WGS sequence"/>
</dbReference>
<evidence type="ECO:0000256" key="1">
    <source>
        <dbReference type="SAM" id="MobiDB-lite"/>
    </source>
</evidence>
<dbReference type="InParanoid" id="A0A409YS59"/>
<evidence type="ECO:0000313" key="6">
    <source>
        <dbReference type="Proteomes" id="UP000284706"/>
    </source>
</evidence>
<dbReference type="SUPFAM" id="SSF54197">
    <property type="entry name" value="HIT-like"/>
    <property type="match status" value="1"/>
</dbReference>
<feature type="domain" description="Ap4A phosphorylase 1/2 N-terminal" evidence="4">
    <location>
        <begin position="10"/>
        <end position="179"/>
    </location>
</feature>
<comment type="caution">
    <text evidence="5">The sequence shown here is derived from an EMBL/GenBank/DDBJ whole genome shotgun (WGS) entry which is preliminary data.</text>
</comment>
<proteinExistence type="predicted"/>
<reference evidence="5 6" key="1">
    <citation type="journal article" date="2018" name="Evol. Lett.">
        <title>Horizontal gene cluster transfer increased hallucinogenic mushroom diversity.</title>
        <authorList>
            <person name="Reynolds H.T."/>
            <person name="Vijayakumar V."/>
            <person name="Gluck-Thaler E."/>
            <person name="Korotkin H.B."/>
            <person name="Matheny P.B."/>
            <person name="Slot J.C."/>
        </authorList>
    </citation>
    <scope>NUCLEOTIDE SEQUENCE [LARGE SCALE GENOMIC DNA]</scope>
    <source>
        <strain evidence="5 6">SRW20</strain>
    </source>
</reference>
<dbReference type="PANTHER" id="PTHR38420">
    <property type="entry name" value="AP-4-A PHOSPHORYLASE II"/>
    <property type="match status" value="1"/>
</dbReference>
<feature type="transmembrane region" description="Helical" evidence="2">
    <location>
        <begin position="382"/>
        <end position="404"/>
    </location>
</feature>
<keyword evidence="2" id="KW-1133">Transmembrane helix</keyword>
<dbReference type="AlphaFoldDB" id="A0A409YS59"/>
<dbReference type="InterPro" id="IPR036265">
    <property type="entry name" value="HIT-like_sf"/>
</dbReference>
<dbReference type="GO" id="GO:0003877">
    <property type="term" value="F:ATP:ADP adenylyltransferase activity"/>
    <property type="evidence" value="ECO:0007669"/>
    <property type="project" value="InterPro"/>
</dbReference>
<keyword evidence="2" id="KW-0472">Membrane</keyword>
<accession>A0A409YS59</accession>
<dbReference type="EMBL" id="NHYE01000423">
    <property type="protein sequence ID" value="PPR05832.1"/>
    <property type="molecule type" value="Genomic_DNA"/>
</dbReference>
<evidence type="ECO:0000259" key="4">
    <source>
        <dbReference type="Pfam" id="PF19327"/>
    </source>
</evidence>
<feature type="compositionally biased region" description="Basic and acidic residues" evidence="1">
    <location>
        <begin position="504"/>
        <end position="517"/>
    </location>
</feature>
<dbReference type="PANTHER" id="PTHR38420:SF1">
    <property type="entry name" value="PUTATIVE (AFU_ORTHOLOGUE AFUA_5G14690)-RELATED"/>
    <property type="match status" value="1"/>
</dbReference>
<dbReference type="Gene3D" id="3.30.428.70">
    <property type="match status" value="1"/>
</dbReference>
<dbReference type="InterPro" id="IPR019200">
    <property type="entry name" value="ATP_adenylylTrfase_C"/>
</dbReference>